<dbReference type="PANTHER" id="PTHR30529:SF1">
    <property type="entry name" value="CYTOCHROME B561 HOMOLOG 2"/>
    <property type="match status" value="1"/>
</dbReference>
<keyword evidence="3" id="KW-0813">Transport</keyword>
<sequence length="194" mass="21443">MTQGHDEVTTGAGQAPVYSPMARRFHWITVAAVFVMVPLGFAMSYRGNTLNIWDGVTDALYSSHKLIGFLLLWLTAGRLIYRLVHGAPPDEPTLEWWQKAGSHLLHWALYGLLLIVPLLGWIGVSLFPSLMVFNLFGLPPLASPDEVAAKRVLAIHGWLAILLALLVCAHIGAALFHHVIRKDGVLRRMLPSVK</sequence>
<evidence type="ECO:0000256" key="12">
    <source>
        <dbReference type="ARBA" id="ARBA00037975"/>
    </source>
</evidence>
<accession>A0ABW0IMB5</accession>
<dbReference type="InterPro" id="IPR016174">
    <property type="entry name" value="Di-haem_cyt_TM"/>
</dbReference>
<feature type="transmembrane region" description="Helical" evidence="13">
    <location>
        <begin position="25"/>
        <end position="46"/>
    </location>
</feature>
<evidence type="ECO:0000256" key="1">
    <source>
        <dbReference type="ARBA" id="ARBA00001970"/>
    </source>
</evidence>
<evidence type="ECO:0000313" key="16">
    <source>
        <dbReference type="Proteomes" id="UP001596053"/>
    </source>
</evidence>
<dbReference type="Gene3D" id="1.20.950.20">
    <property type="entry name" value="Transmembrane di-heme cytochromes, Chain C"/>
    <property type="match status" value="1"/>
</dbReference>
<proteinExistence type="inferred from homology"/>
<comment type="caution">
    <text evidence="15">The sequence shown here is derived from an EMBL/GenBank/DDBJ whole genome shotgun (WGS) entry which is preliminary data.</text>
</comment>
<keyword evidence="6 13" id="KW-0812">Transmembrane</keyword>
<gene>
    <name evidence="15" type="ORF">ACFPOB_04150</name>
</gene>
<comment type="cofactor">
    <cofactor evidence="1">
        <name>heme b</name>
        <dbReference type="ChEBI" id="CHEBI:60344"/>
    </cofactor>
</comment>
<evidence type="ECO:0000256" key="13">
    <source>
        <dbReference type="SAM" id="Phobius"/>
    </source>
</evidence>
<evidence type="ECO:0000256" key="5">
    <source>
        <dbReference type="ARBA" id="ARBA00022617"/>
    </source>
</evidence>
<keyword evidence="7" id="KW-0479">Metal-binding</keyword>
<organism evidence="15 16">
    <name type="scientific">Bosea eneae</name>
    <dbReference type="NCBI Taxonomy" id="151454"/>
    <lineage>
        <taxon>Bacteria</taxon>
        <taxon>Pseudomonadati</taxon>
        <taxon>Pseudomonadota</taxon>
        <taxon>Alphaproteobacteria</taxon>
        <taxon>Hyphomicrobiales</taxon>
        <taxon>Boseaceae</taxon>
        <taxon>Bosea</taxon>
    </lineage>
</organism>
<keyword evidence="8" id="KW-0249">Electron transport</keyword>
<evidence type="ECO:0000256" key="8">
    <source>
        <dbReference type="ARBA" id="ARBA00022982"/>
    </source>
</evidence>
<keyword evidence="10" id="KW-0408">Iron</keyword>
<dbReference type="InterPro" id="IPR011577">
    <property type="entry name" value="Cyt_b561_bac/Ni-Hgenase"/>
</dbReference>
<evidence type="ECO:0000256" key="7">
    <source>
        <dbReference type="ARBA" id="ARBA00022723"/>
    </source>
</evidence>
<evidence type="ECO:0000256" key="6">
    <source>
        <dbReference type="ARBA" id="ARBA00022692"/>
    </source>
</evidence>
<comment type="subcellular location">
    <subcellularLocation>
        <location evidence="2">Cell membrane</location>
        <topology evidence="2">Multi-pass membrane protein</topology>
    </subcellularLocation>
</comment>
<dbReference type="Proteomes" id="UP001596053">
    <property type="component" value="Unassembled WGS sequence"/>
</dbReference>
<dbReference type="PANTHER" id="PTHR30529">
    <property type="entry name" value="CYTOCHROME B561"/>
    <property type="match status" value="1"/>
</dbReference>
<feature type="transmembrane region" description="Helical" evidence="13">
    <location>
        <begin position="153"/>
        <end position="180"/>
    </location>
</feature>
<keyword evidence="4" id="KW-1003">Cell membrane</keyword>
<dbReference type="Pfam" id="PF01292">
    <property type="entry name" value="Ni_hydr_CYTB"/>
    <property type="match status" value="1"/>
</dbReference>
<keyword evidence="9 13" id="KW-1133">Transmembrane helix</keyword>
<feature type="domain" description="Cytochrome b561 bacterial/Ni-hydrogenase" evidence="14">
    <location>
        <begin position="17"/>
        <end position="191"/>
    </location>
</feature>
<keyword evidence="16" id="KW-1185">Reference proteome</keyword>
<evidence type="ECO:0000256" key="10">
    <source>
        <dbReference type="ARBA" id="ARBA00023004"/>
    </source>
</evidence>
<feature type="transmembrane region" description="Helical" evidence="13">
    <location>
        <begin position="66"/>
        <end position="84"/>
    </location>
</feature>
<dbReference type="SUPFAM" id="SSF81342">
    <property type="entry name" value="Transmembrane di-heme cytochromes"/>
    <property type="match status" value="1"/>
</dbReference>
<dbReference type="RefSeq" id="WP_377796124.1">
    <property type="nucleotide sequence ID" value="NZ_JBHSLW010000006.1"/>
</dbReference>
<evidence type="ECO:0000259" key="14">
    <source>
        <dbReference type="Pfam" id="PF01292"/>
    </source>
</evidence>
<name>A0ABW0IMB5_9HYPH</name>
<reference evidence="16" key="1">
    <citation type="journal article" date="2019" name="Int. J. Syst. Evol. Microbiol.">
        <title>The Global Catalogue of Microorganisms (GCM) 10K type strain sequencing project: providing services to taxonomists for standard genome sequencing and annotation.</title>
        <authorList>
            <consortium name="The Broad Institute Genomics Platform"/>
            <consortium name="The Broad Institute Genome Sequencing Center for Infectious Disease"/>
            <person name="Wu L."/>
            <person name="Ma J."/>
        </authorList>
    </citation>
    <scope>NUCLEOTIDE SEQUENCE [LARGE SCALE GENOMIC DNA]</scope>
    <source>
        <strain evidence="16">NCAIM B.01391</strain>
    </source>
</reference>
<dbReference type="EMBL" id="JBHSLW010000006">
    <property type="protein sequence ID" value="MFC5418751.1"/>
    <property type="molecule type" value="Genomic_DNA"/>
</dbReference>
<evidence type="ECO:0000256" key="2">
    <source>
        <dbReference type="ARBA" id="ARBA00004651"/>
    </source>
</evidence>
<evidence type="ECO:0000256" key="4">
    <source>
        <dbReference type="ARBA" id="ARBA00022475"/>
    </source>
</evidence>
<keyword evidence="5" id="KW-0349">Heme</keyword>
<keyword evidence="11 13" id="KW-0472">Membrane</keyword>
<dbReference type="InterPro" id="IPR052168">
    <property type="entry name" value="Cytochrome_b561_oxidase"/>
</dbReference>
<evidence type="ECO:0000256" key="11">
    <source>
        <dbReference type="ARBA" id="ARBA00023136"/>
    </source>
</evidence>
<feature type="transmembrane region" description="Helical" evidence="13">
    <location>
        <begin position="104"/>
        <end position="133"/>
    </location>
</feature>
<protein>
    <submittedName>
        <fullName evidence="15">Cytochrome b</fullName>
    </submittedName>
</protein>
<comment type="similarity">
    <text evidence="12">Belongs to the cytochrome b561 family.</text>
</comment>
<evidence type="ECO:0000313" key="15">
    <source>
        <dbReference type="EMBL" id="MFC5418751.1"/>
    </source>
</evidence>
<evidence type="ECO:0000256" key="3">
    <source>
        <dbReference type="ARBA" id="ARBA00022448"/>
    </source>
</evidence>
<evidence type="ECO:0000256" key="9">
    <source>
        <dbReference type="ARBA" id="ARBA00022989"/>
    </source>
</evidence>